<reference evidence="1 4" key="1">
    <citation type="submission" date="2018-02" db="EMBL/GenBank/DDBJ databases">
        <authorList>
            <person name="Rodrigo-Torres L."/>
            <person name="Arahal R. D."/>
            <person name="Lucena T."/>
        </authorList>
    </citation>
    <scope>NUCLEOTIDE SEQUENCE [LARGE SCALE GENOMIC DNA]</scope>
    <source>
        <strain evidence="1 4">CECT 8486</strain>
    </source>
</reference>
<organism evidence="2 3">
    <name type="scientific">Leuconostoc suionicum</name>
    <dbReference type="NCBI Taxonomy" id="1511761"/>
    <lineage>
        <taxon>Bacteria</taxon>
        <taxon>Bacillati</taxon>
        <taxon>Bacillota</taxon>
        <taxon>Bacilli</taxon>
        <taxon>Lactobacillales</taxon>
        <taxon>Lactobacillaceae</taxon>
        <taxon>Leuconostoc</taxon>
    </lineage>
</organism>
<dbReference type="Proteomes" id="UP000239237">
    <property type="component" value="Unassembled WGS sequence"/>
</dbReference>
<gene>
    <name evidence="1" type="ORF">LES8486_01537</name>
    <name evidence="2" type="ORF">LES9216_01684</name>
</gene>
<dbReference type="EMBL" id="OKQR01000003">
    <property type="protein sequence ID" value="SPD94088.1"/>
    <property type="molecule type" value="Genomic_DNA"/>
</dbReference>
<reference evidence="2 3" key="2">
    <citation type="submission" date="2018-02" db="EMBL/GenBank/DDBJ databases">
        <authorList>
            <person name="Cohen D.B."/>
            <person name="Kent A.D."/>
        </authorList>
    </citation>
    <scope>NUCLEOTIDE SEQUENCE [LARGE SCALE GENOMIC DNA]</scope>
    <source>
        <strain evidence="2 3">CECT 9216</strain>
    </source>
</reference>
<evidence type="ECO:0000313" key="4">
    <source>
        <dbReference type="Proteomes" id="UP000239237"/>
    </source>
</evidence>
<dbReference type="Proteomes" id="UP000237923">
    <property type="component" value="Unassembled WGS sequence"/>
</dbReference>
<evidence type="ECO:0000313" key="1">
    <source>
        <dbReference type="EMBL" id="SPD94088.1"/>
    </source>
</evidence>
<keyword evidence="4" id="KW-1185">Reference proteome</keyword>
<protein>
    <submittedName>
        <fullName evidence="2">Uncharacterized protein</fullName>
    </submittedName>
</protein>
<proteinExistence type="predicted"/>
<evidence type="ECO:0000313" key="2">
    <source>
        <dbReference type="EMBL" id="SPE09515.1"/>
    </source>
</evidence>
<sequence length="32" mass="3722">MQATTPNRFFETTRALSTLLGCGLVQTRMWYQ</sequence>
<evidence type="ECO:0000313" key="3">
    <source>
        <dbReference type="Proteomes" id="UP000237923"/>
    </source>
</evidence>
<accession>A0A2N9KFR2</accession>
<dbReference type="EMBL" id="OKQU01000003">
    <property type="protein sequence ID" value="SPE09515.1"/>
    <property type="molecule type" value="Genomic_DNA"/>
</dbReference>
<name>A0A2N9KFR2_9LACO</name>
<dbReference type="AlphaFoldDB" id="A0A2N9KFR2"/>